<evidence type="ECO:0000313" key="3">
    <source>
        <dbReference type="EMBL" id="OAF65790.1"/>
    </source>
</evidence>
<dbReference type="OrthoDB" id="116216at2759"/>
<keyword evidence="1" id="KW-0479">Metal-binding</keyword>
<dbReference type="Pfam" id="PF00098">
    <property type="entry name" value="zf-CCHC"/>
    <property type="match status" value="1"/>
</dbReference>
<dbReference type="SUPFAM" id="SSF57756">
    <property type="entry name" value="Retrovirus zinc finger-like domains"/>
    <property type="match status" value="1"/>
</dbReference>
<protein>
    <recommendedName>
        <fullName evidence="2">CCHC-type domain-containing protein</fullName>
    </recommendedName>
</protein>
<keyword evidence="1" id="KW-0863">Zinc-finger</keyword>
<dbReference type="EMBL" id="LWCA01001148">
    <property type="protein sequence ID" value="OAF65790.1"/>
    <property type="molecule type" value="Genomic_DNA"/>
</dbReference>
<dbReference type="GO" id="GO:0008270">
    <property type="term" value="F:zinc ion binding"/>
    <property type="evidence" value="ECO:0007669"/>
    <property type="project" value="UniProtKB-KW"/>
</dbReference>
<evidence type="ECO:0000259" key="2">
    <source>
        <dbReference type="PROSITE" id="PS50158"/>
    </source>
</evidence>
<dbReference type="PROSITE" id="PS50158">
    <property type="entry name" value="ZF_CCHC"/>
    <property type="match status" value="1"/>
</dbReference>
<dbReference type="InterPro" id="IPR036875">
    <property type="entry name" value="Znf_CCHC_sf"/>
</dbReference>
<dbReference type="Gene3D" id="4.10.60.10">
    <property type="entry name" value="Zinc finger, CCHC-type"/>
    <property type="match status" value="1"/>
</dbReference>
<organism evidence="3 4">
    <name type="scientific">Intoshia linei</name>
    <dbReference type="NCBI Taxonomy" id="1819745"/>
    <lineage>
        <taxon>Eukaryota</taxon>
        <taxon>Metazoa</taxon>
        <taxon>Spiralia</taxon>
        <taxon>Lophotrochozoa</taxon>
        <taxon>Mesozoa</taxon>
        <taxon>Orthonectida</taxon>
        <taxon>Rhopaluridae</taxon>
        <taxon>Intoshia</taxon>
    </lineage>
</organism>
<feature type="domain" description="CCHC-type" evidence="2">
    <location>
        <begin position="21"/>
        <end position="36"/>
    </location>
</feature>
<reference evidence="3 4" key="1">
    <citation type="submission" date="2016-04" db="EMBL/GenBank/DDBJ databases">
        <title>The genome of Intoshia linei affirms orthonectids as highly simplified spiralians.</title>
        <authorList>
            <person name="Mikhailov K.V."/>
            <person name="Slusarev G.S."/>
            <person name="Nikitin M.A."/>
            <person name="Logacheva M.D."/>
            <person name="Penin A."/>
            <person name="Aleoshin V."/>
            <person name="Panchin Y.V."/>
        </authorList>
    </citation>
    <scope>NUCLEOTIDE SEQUENCE [LARGE SCALE GENOMIC DNA]</scope>
    <source>
        <strain evidence="3">Intl2013</strain>
        <tissue evidence="3">Whole animal</tissue>
    </source>
</reference>
<sequence length="170" mass="19816">MTLFEQNKLKKKIYSKSKVTCFKCGNDGHLANVCKNNVRAVYESSKRQIEQELNIDDNRNVICGAKNSLMSRLLWTLYSRVMKPYLVKRSKTMSRKTMIYESTIRYELLELLNQAKPWILNVPGYSYIKAANLFEGVRTCILNCIKTLEPKVIIDIIRPGVYKFNDNTNY</sequence>
<dbReference type="GO" id="GO:0003676">
    <property type="term" value="F:nucleic acid binding"/>
    <property type="evidence" value="ECO:0007669"/>
    <property type="project" value="InterPro"/>
</dbReference>
<keyword evidence="1" id="KW-0862">Zinc</keyword>
<dbReference type="Proteomes" id="UP000078046">
    <property type="component" value="Unassembled WGS sequence"/>
</dbReference>
<dbReference type="SMART" id="SM00343">
    <property type="entry name" value="ZnF_C2HC"/>
    <property type="match status" value="1"/>
</dbReference>
<gene>
    <name evidence="3" type="ORF">A3Q56_06452</name>
</gene>
<proteinExistence type="predicted"/>
<evidence type="ECO:0000256" key="1">
    <source>
        <dbReference type="PROSITE-ProRule" id="PRU00047"/>
    </source>
</evidence>
<dbReference type="InterPro" id="IPR001878">
    <property type="entry name" value="Znf_CCHC"/>
</dbReference>
<accession>A0A177AVD1</accession>
<keyword evidence="4" id="KW-1185">Reference proteome</keyword>
<comment type="caution">
    <text evidence="3">The sequence shown here is derived from an EMBL/GenBank/DDBJ whole genome shotgun (WGS) entry which is preliminary data.</text>
</comment>
<name>A0A177AVD1_9BILA</name>
<evidence type="ECO:0000313" key="4">
    <source>
        <dbReference type="Proteomes" id="UP000078046"/>
    </source>
</evidence>
<dbReference type="AlphaFoldDB" id="A0A177AVD1"/>